<dbReference type="PANTHER" id="PTHR38488">
    <property type="entry name" value="OXIDOREDUCTASE 9.5 KDA SUBUNIT, PUTATIVE (AFU_ORTHOLOGUE AFUA_5G08980)-RELATED"/>
    <property type="match status" value="1"/>
</dbReference>
<keyword evidence="1" id="KW-1133">Transmembrane helix</keyword>
<name>A0AAN6ZUJ4_9PEZI</name>
<dbReference type="CDD" id="cd22903">
    <property type="entry name" value="NI9M"/>
    <property type="match status" value="1"/>
</dbReference>
<keyword evidence="1" id="KW-0472">Membrane</keyword>
<keyword evidence="3" id="KW-1185">Reference proteome</keyword>
<dbReference type="Proteomes" id="UP001302745">
    <property type="component" value="Unassembled WGS sequence"/>
</dbReference>
<protein>
    <recommendedName>
        <fullName evidence="4">NADH-ubiquinone oxidoreductase 9.5 kDa subunit</fullName>
    </recommendedName>
</protein>
<proteinExistence type="predicted"/>
<sequence>MNAAAVTPRFWAGPLRYVRWSARERPGYFWAVFIGALGPVSLLTVPPLRRAIGDPDAAPIPLTYPVPAGPRKTLTAYGDETE</sequence>
<evidence type="ECO:0008006" key="4">
    <source>
        <dbReference type="Google" id="ProtNLM"/>
    </source>
</evidence>
<evidence type="ECO:0000313" key="3">
    <source>
        <dbReference type="Proteomes" id="UP001302745"/>
    </source>
</evidence>
<evidence type="ECO:0000313" key="2">
    <source>
        <dbReference type="EMBL" id="KAK4151447.1"/>
    </source>
</evidence>
<comment type="caution">
    <text evidence="2">The sequence shown here is derived from an EMBL/GenBank/DDBJ whole genome shotgun (WGS) entry which is preliminary data.</text>
</comment>
<evidence type="ECO:0000256" key="1">
    <source>
        <dbReference type="SAM" id="Phobius"/>
    </source>
</evidence>
<dbReference type="AlphaFoldDB" id="A0AAN6ZUJ4"/>
<accession>A0AAN6ZUJ4</accession>
<dbReference type="EMBL" id="MU857015">
    <property type="protein sequence ID" value="KAK4151447.1"/>
    <property type="molecule type" value="Genomic_DNA"/>
</dbReference>
<feature type="transmembrane region" description="Helical" evidence="1">
    <location>
        <begin position="27"/>
        <end position="45"/>
    </location>
</feature>
<dbReference type="PANTHER" id="PTHR38488:SF1">
    <property type="entry name" value="OXIDOREDUCTASE 9.5 KDA SUBUNIT, PUTATIVE (AFU_ORTHOLOGUE AFUA_5G08980)-RELATED"/>
    <property type="match status" value="1"/>
</dbReference>
<gene>
    <name evidence="2" type="ORF">C8A00DRAFT_45340</name>
</gene>
<organism evidence="2 3">
    <name type="scientific">Chaetomidium leptoderma</name>
    <dbReference type="NCBI Taxonomy" id="669021"/>
    <lineage>
        <taxon>Eukaryota</taxon>
        <taxon>Fungi</taxon>
        <taxon>Dikarya</taxon>
        <taxon>Ascomycota</taxon>
        <taxon>Pezizomycotina</taxon>
        <taxon>Sordariomycetes</taxon>
        <taxon>Sordariomycetidae</taxon>
        <taxon>Sordariales</taxon>
        <taxon>Chaetomiaceae</taxon>
        <taxon>Chaetomidium</taxon>
    </lineage>
</organism>
<reference evidence="2" key="1">
    <citation type="journal article" date="2023" name="Mol. Phylogenet. Evol.">
        <title>Genome-scale phylogeny and comparative genomics of the fungal order Sordariales.</title>
        <authorList>
            <person name="Hensen N."/>
            <person name="Bonometti L."/>
            <person name="Westerberg I."/>
            <person name="Brannstrom I.O."/>
            <person name="Guillou S."/>
            <person name="Cros-Aarteil S."/>
            <person name="Calhoun S."/>
            <person name="Haridas S."/>
            <person name="Kuo A."/>
            <person name="Mondo S."/>
            <person name="Pangilinan J."/>
            <person name="Riley R."/>
            <person name="LaButti K."/>
            <person name="Andreopoulos B."/>
            <person name="Lipzen A."/>
            <person name="Chen C."/>
            <person name="Yan M."/>
            <person name="Daum C."/>
            <person name="Ng V."/>
            <person name="Clum A."/>
            <person name="Steindorff A."/>
            <person name="Ohm R.A."/>
            <person name="Martin F."/>
            <person name="Silar P."/>
            <person name="Natvig D.O."/>
            <person name="Lalanne C."/>
            <person name="Gautier V."/>
            <person name="Ament-Velasquez S.L."/>
            <person name="Kruys A."/>
            <person name="Hutchinson M.I."/>
            <person name="Powell A.J."/>
            <person name="Barry K."/>
            <person name="Miller A.N."/>
            <person name="Grigoriev I.V."/>
            <person name="Debuchy R."/>
            <person name="Gladieux P."/>
            <person name="Hiltunen Thoren M."/>
            <person name="Johannesson H."/>
        </authorList>
    </citation>
    <scope>NUCLEOTIDE SEQUENCE</scope>
    <source>
        <strain evidence="2">CBS 538.74</strain>
    </source>
</reference>
<dbReference type="InterPro" id="IPR039961">
    <property type="entry name" value="Nuo9.5"/>
</dbReference>
<keyword evidence="1" id="KW-0812">Transmembrane</keyword>
<reference evidence="2" key="2">
    <citation type="submission" date="2023-05" db="EMBL/GenBank/DDBJ databases">
        <authorList>
            <consortium name="Lawrence Berkeley National Laboratory"/>
            <person name="Steindorff A."/>
            <person name="Hensen N."/>
            <person name="Bonometti L."/>
            <person name="Westerberg I."/>
            <person name="Brannstrom I.O."/>
            <person name="Guillou S."/>
            <person name="Cros-Aarteil S."/>
            <person name="Calhoun S."/>
            <person name="Haridas S."/>
            <person name="Kuo A."/>
            <person name="Mondo S."/>
            <person name="Pangilinan J."/>
            <person name="Riley R."/>
            <person name="Labutti K."/>
            <person name="Andreopoulos B."/>
            <person name="Lipzen A."/>
            <person name="Chen C."/>
            <person name="Yanf M."/>
            <person name="Daum C."/>
            <person name="Ng V."/>
            <person name="Clum A."/>
            <person name="Ohm R."/>
            <person name="Martin F."/>
            <person name="Silar P."/>
            <person name="Natvig D."/>
            <person name="Lalanne C."/>
            <person name="Gautier V."/>
            <person name="Ament-Velasquez S.L."/>
            <person name="Kruys A."/>
            <person name="Hutchinson M.I."/>
            <person name="Powell A.J."/>
            <person name="Barry K."/>
            <person name="Miller A.N."/>
            <person name="Grigoriev I.V."/>
            <person name="Debuchy R."/>
            <person name="Gladieux P."/>
            <person name="Thoren M.H."/>
            <person name="Johannesson H."/>
        </authorList>
    </citation>
    <scope>NUCLEOTIDE SEQUENCE</scope>
    <source>
        <strain evidence="2">CBS 538.74</strain>
    </source>
</reference>